<dbReference type="InterPro" id="IPR014043">
    <property type="entry name" value="Acyl_transferase_dom"/>
</dbReference>
<dbReference type="InterPro" id="IPR013149">
    <property type="entry name" value="ADH-like_C"/>
</dbReference>
<evidence type="ECO:0000313" key="13">
    <source>
        <dbReference type="Proteomes" id="UP000182719"/>
    </source>
</evidence>
<dbReference type="Pfam" id="PF08659">
    <property type="entry name" value="KR"/>
    <property type="match status" value="1"/>
</dbReference>
<dbReference type="InterPro" id="IPR009081">
    <property type="entry name" value="PP-bd_ACP"/>
</dbReference>
<evidence type="ECO:0000259" key="10">
    <source>
        <dbReference type="PROSITE" id="PS52004"/>
    </source>
</evidence>
<dbReference type="InterPro" id="IPR050091">
    <property type="entry name" value="PKS_NRPS_Biosynth_Enz"/>
</dbReference>
<dbReference type="Pfam" id="PF00107">
    <property type="entry name" value="ADH_zinc_N"/>
    <property type="match status" value="1"/>
</dbReference>
<dbReference type="InterPro" id="IPR013968">
    <property type="entry name" value="PKS_KR"/>
</dbReference>
<dbReference type="InterPro" id="IPR018201">
    <property type="entry name" value="Ketoacyl_synth_AS"/>
</dbReference>
<accession>A0A1H7Q764</accession>
<dbReference type="SMART" id="SM00823">
    <property type="entry name" value="PKS_PP"/>
    <property type="match status" value="1"/>
</dbReference>
<dbReference type="Gene3D" id="3.40.50.720">
    <property type="entry name" value="NAD(P)-binding Rossmann-like Domain"/>
    <property type="match status" value="3"/>
</dbReference>
<keyword evidence="5" id="KW-0511">Multifunctional enzyme</keyword>
<keyword evidence="13" id="KW-1185">Reference proteome</keyword>
<evidence type="ECO:0000256" key="7">
    <source>
        <dbReference type="ARBA" id="ARBA00054155"/>
    </source>
</evidence>
<keyword evidence="6" id="KW-0012">Acyltransferase</keyword>
<proteinExistence type="predicted"/>
<dbReference type="CDD" id="cd05195">
    <property type="entry name" value="enoyl_red"/>
    <property type="match status" value="1"/>
</dbReference>
<dbReference type="InterPro" id="IPR020806">
    <property type="entry name" value="PKS_PP-bd"/>
</dbReference>
<feature type="region of interest" description="N-terminal hotdog fold" evidence="8">
    <location>
        <begin position="880"/>
        <end position="1007"/>
    </location>
</feature>
<evidence type="ECO:0000256" key="5">
    <source>
        <dbReference type="ARBA" id="ARBA00023268"/>
    </source>
</evidence>
<dbReference type="PROSITE" id="PS52004">
    <property type="entry name" value="KS3_2"/>
    <property type="match status" value="1"/>
</dbReference>
<evidence type="ECO:0000256" key="8">
    <source>
        <dbReference type="PROSITE-ProRule" id="PRU01363"/>
    </source>
</evidence>
<dbReference type="InterPro" id="IPR057326">
    <property type="entry name" value="KR_dom"/>
</dbReference>
<name>A0A1H7Q764_STIAU</name>
<dbReference type="InterPro" id="IPR011032">
    <property type="entry name" value="GroES-like_sf"/>
</dbReference>
<dbReference type="Gene3D" id="3.30.70.3290">
    <property type="match status" value="1"/>
</dbReference>
<organism evidence="12 13">
    <name type="scientific">Stigmatella aurantiaca</name>
    <dbReference type="NCBI Taxonomy" id="41"/>
    <lineage>
        <taxon>Bacteria</taxon>
        <taxon>Pseudomonadati</taxon>
        <taxon>Myxococcota</taxon>
        <taxon>Myxococcia</taxon>
        <taxon>Myxococcales</taxon>
        <taxon>Cystobacterineae</taxon>
        <taxon>Archangiaceae</taxon>
        <taxon>Stigmatella</taxon>
    </lineage>
</organism>
<dbReference type="GO" id="GO:0005886">
    <property type="term" value="C:plasma membrane"/>
    <property type="evidence" value="ECO:0007669"/>
    <property type="project" value="TreeGrafter"/>
</dbReference>
<dbReference type="FunFam" id="3.40.47.10:FF:000019">
    <property type="entry name" value="Polyketide synthase type I"/>
    <property type="match status" value="1"/>
</dbReference>
<dbReference type="PROSITE" id="PS52019">
    <property type="entry name" value="PKS_MFAS_DH"/>
    <property type="match status" value="1"/>
</dbReference>
<evidence type="ECO:0000256" key="4">
    <source>
        <dbReference type="ARBA" id="ARBA00022857"/>
    </source>
</evidence>
<dbReference type="Pfam" id="PF21089">
    <property type="entry name" value="PKS_DH_N"/>
    <property type="match status" value="1"/>
</dbReference>
<evidence type="ECO:0000256" key="6">
    <source>
        <dbReference type="ARBA" id="ARBA00023315"/>
    </source>
</evidence>
<feature type="domain" description="Ketosynthase family 3 (KS3)" evidence="10">
    <location>
        <begin position="1"/>
        <end position="416"/>
    </location>
</feature>
<keyword evidence="1" id="KW-0596">Phosphopantetheine</keyword>
<dbReference type="InterPro" id="IPR020843">
    <property type="entry name" value="ER"/>
</dbReference>
<dbReference type="InterPro" id="IPR001227">
    <property type="entry name" value="Ac_transferase_dom_sf"/>
</dbReference>
<reference evidence="13" key="1">
    <citation type="submission" date="2016-10" db="EMBL/GenBank/DDBJ databases">
        <authorList>
            <person name="Varghese N."/>
            <person name="Submissions S."/>
        </authorList>
    </citation>
    <scope>NUCLEOTIDE SEQUENCE [LARGE SCALE GENOMIC DNA]</scope>
    <source>
        <strain evidence="13">DSM 17044</strain>
    </source>
</reference>
<dbReference type="GO" id="GO:0005737">
    <property type="term" value="C:cytoplasm"/>
    <property type="evidence" value="ECO:0007669"/>
    <property type="project" value="TreeGrafter"/>
</dbReference>
<comment type="function">
    <text evidence="7">Involved in production of the polyketide antibiotic thailandamide.</text>
</comment>
<dbReference type="InterPro" id="IPR013154">
    <property type="entry name" value="ADH-like_N"/>
</dbReference>
<dbReference type="InterPro" id="IPR049551">
    <property type="entry name" value="PKS_DH_C"/>
</dbReference>
<dbReference type="InterPro" id="IPR016036">
    <property type="entry name" value="Malonyl_transacylase_ACP-bd"/>
</dbReference>
<dbReference type="InterPro" id="IPR036291">
    <property type="entry name" value="NAD(P)-bd_dom_sf"/>
</dbReference>
<dbReference type="GO" id="GO:0006633">
    <property type="term" value="P:fatty acid biosynthetic process"/>
    <property type="evidence" value="ECO:0007669"/>
    <property type="project" value="InterPro"/>
</dbReference>
<feature type="active site" description="Proton acceptor; for dehydratase activity" evidence="8">
    <location>
        <position position="917"/>
    </location>
</feature>
<dbReference type="GO" id="GO:0004312">
    <property type="term" value="F:fatty acid synthase activity"/>
    <property type="evidence" value="ECO:0007669"/>
    <property type="project" value="TreeGrafter"/>
</dbReference>
<dbReference type="InterPro" id="IPR049552">
    <property type="entry name" value="PKS_DH_N"/>
</dbReference>
<dbReference type="PROSITE" id="PS00606">
    <property type="entry name" value="KS3_1"/>
    <property type="match status" value="1"/>
</dbReference>
<dbReference type="SUPFAM" id="SSF47336">
    <property type="entry name" value="ACP-like"/>
    <property type="match status" value="1"/>
</dbReference>
<dbReference type="RefSeq" id="WP_075006742.1">
    <property type="nucleotide sequence ID" value="NZ_FOAP01000006.1"/>
</dbReference>
<dbReference type="Gene3D" id="3.10.129.110">
    <property type="entry name" value="Polyketide synthase dehydratase"/>
    <property type="match status" value="1"/>
</dbReference>
<dbReference type="EMBL" id="FOAP01000006">
    <property type="protein sequence ID" value="SEL43335.1"/>
    <property type="molecule type" value="Genomic_DNA"/>
</dbReference>
<dbReference type="SMART" id="SM00822">
    <property type="entry name" value="PKS_KR"/>
    <property type="match status" value="1"/>
</dbReference>
<dbReference type="Pfam" id="PF02801">
    <property type="entry name" value="Ketoacyl-synt_C"/>
    <property type="match status" value="1"/>
</dbReference>
<dbReference type="InterPro" id="IPR036736">
    <property type="entry name" value="ACP-like_sf"/>
</dbReference>
<dbReference type="SUPFAM" id="SSF52151">
    <property type="entry name" value="FabD/lysophospholipase-like"/>
    <property type="match status" value="1"/>
</dbReference>
<dbReference type="Pfam" id="PF00550">
    <property type="entry name" value="PP-binding"/>
    <property type="match status" value="1"/>
</dbReference>
<gene>
    <name evidence="12" type="ORF">SAMN05444354_10623</name>
</gene>
<dbReference type="SMART" id="SM00827">
    <property type="entry name" value="PKS_AT"/>
    <property type="match status" value="1"/>
</dbReference>
<dbReference type="Pfam" id="PF08240">
    <property type="entry name" value="ADH_N"/>
    <property type="match status" value="1"/>
</dbReference>
<dbReference type="InterPro" id="IPR020807">
    <property type="entry name" value="PKS_DH"/>
</dbReference>
<dbReference type="PANTHER" id="PTHR43775:SF37">
    <property type="entry name" value="SI:DKEY-61P9.11"/>
    <property type="match status" value="1"/>
</dbReference>
<dbReference type="CDD" id="cd08955">
    <property type="entry name" value="KR_2_FAS_SDR_x"/>
    <property type="match status" value="1"/>
</dbReference>
<dbReference type="InterPro" id="IPR014030">
    <property type="entry name" value="Ketoacyl_synth_N"/>
</dbReference>
<dbReference type="InterPro" id="IPR014031">
    <property type="entry name" value="Ketoacyl_synth_C"/>
</dbReference>
<dbReference type="SMART" id="SM00829">
    <property type="entry name" value="PKS_ER"/>
    <property type="match status" value="1"/>
</dbReference>
<dbReference type="InterPro" id="IPR049900">
    <property type="entry name" value="PKS_mFAS_DH"/>
</dbReference>
<dbReference type="SUPFAM" id="SSF53901">
    <property type="entry name" value="Thiolase-like"/>
    <property type="match status" value="1"/>
</dbReference>
<dbReference type="Pfam" id="PF22621">
    <property type="entry name" value="CurL-like_PKS_C"/>
    <property type="match status" value="1"/>
</dbReference>
<dbReference type="CDD" id="cd00833">
    <property type="entry name" value="PKS"/>
    <property type="match status" value="1"/>
</dbReference>
<evidence type="ECO:0000256" key="3">
    <source>
        <dbReference type="ARBA" id="ARBA00022679"/>
    </source>
</evidence>
<keyword evidence="4" id="KW-0521">NADP</keyword>
<evidence type="ECO:0000259" key="9">
    <source>
        <dbReference type="PROSITE" id="PS50075"/>
    </source>
</evidence>
<dbReference type="SUPFAM" id="SSF50129">
    <property type="entry name" value="GroES-like"/>
    <property type="match status" value="1"/>
</dbReference>
<dbReference type="InterPro" id="IPR020841">
    <property type="entry name" value="PKS_Beta-ketoAc_synthase_dom"/>
</dbReference>
<evidence type="ECO:0000256" key="1">
    <source>
        <dbReference type="ARBA" id="ARBA00022450"/>
    </source>
</evidence>
<dbReference type="SMART" id="SM00825">
    <property type="entry name" value="PKS_KS"/>
    <property type="match status" value="1"/>
</dbReference>
<dbReference type="Gene3D" id="1.10.1200.10">
    <property type="entry name" value="ACP-like"/>
    <property type="match status" value="1"/>
</dbReference>
<dbReference type="InterPro" id="IPR042104">
    <property type="entry name" value="PKS_dehydratase_sf"/>
</dbReference>
<dbReference type="InterPro" id="IPR016039">
    <property type="entry name" value="Thiolase-like"/>
</dbReference>
<evidence type="ECO:0000313" key="12">
    <source>
        <dbReference type="EMBL" id="SEL43335.1"/>
    </source>
</evidence>
<dbReference type="GO" id="GO:0031177">
    <property type="term" value="F:phosphopantetheine binding"/>
    <property type="evidence" value="ECO:0007669"/>
    <property type="project" value="InterPro"/>
</dbReference>
<keyword evidence="2" id="KW-0597">Phosphoprotein</keyword>
<feature type="active site" description="Proton donor; for dehydratase activity" evidence="8">
    <location>
        <position position="1084"/>
    </location>
</feature>
<dbReference type="GO" id="GO:0004315">
    <property type="term" value="F:3-oxoacyl-[acyl-carrier-protein] synthase activity"/>
    <property type="evidence" value="ECO:0007669"/>
    <property type="project" value="InterPro"/>
</dbReference>
<evidence type="ECO:0000256" key="2">
    <source>
        <dbReference type="ARBA" id="ARBA00022553"/>
    </source>
</evidence>
<evidence type="ECO:0000259" key="11">
    <source>
        <dbReference type="PROSITE" id="PS52019"/>
    </source>
</evidence>
<dbReference type="Gene3D" id="3.40.366.10">
    <property type="entry name" value="Malonyl-Coenzyme A Acyl Carrier Protein, domain 2"/>
    <property type="match status" value="1"/>
</dbReference>
<dbReference type="GO" id="GO:0016491">
    <property type="term" value="F:oxidoreductase activity"/>
    <property type="evidence" value="ECO:0007669"/>
    <property type="project" value="InterPro"/>
</dbReference>
<dbReference type="PROSITE" id="PS50075">
    <property type="entry name" value="CARRIER"/>
    <property type="match status" value="1"/>
</dbReference>
<dbReference type="Pfam" id="PF14765">
    <property type="entry name" value="PS-DH"/>
    <property type="match status" value="1"/>
</dbReference>
<dbReference type="InterPro" id="IPR016035">
    <property type="entry name" value="Acyl_Trfase/lysoPLipase"/>
</dbReference>
<feature type="region of interest" description="C-terminal hotdog fold" evidence="8">
    <location>
        <begin position="1020"/>
        <end position="1171"/>
    </location>
</feature>
<dbReference type="Proteomes" id="UP000182719">
    <property type="component" value="Unassembled WGS sequence"/>
</dbReference>
<feature type="domain" description="Carrier" evidence="9">
    <location>
        <begin position="2011"/>
        <end position="2089"/>
    </location>
</feature>
<dbReference type="FunFam" id="3.40.50.720:FF:000209">
    <property type="entry name" value="Polyketide synthase Pks12"/>
    <property type="match status" value="1"/>
</dbReference>
<dbReference type="GO" id="GO:0071770">
    <property type="term" value="P:DIM/DIP cell wall layer assembly"/>
    <property type="evidence" value="ECO:0007669"/>
    <property type="project" value="TreeGrafter"/>
</dbReference>
<dbReference type="Pfam" id="PF00109">
    <property type="entry name" value="ketoacyl-synt"/>
    <property type="match status" value="1"/>
</dbReference>
<dbReference type="Gene3D" id="3.40.47.10">
    <property type="match status" value="1"/>
</dbReference>
<dbReference type="SMART" id="SM00826">
    <property type="entry name" value="PKS_DH"/>
    <property type="match status" value="1"/>
</dbReference>
<dbReference type="Gene3D" id="3.90.180.10">
    <property type="entry name" value="Medium-chain alcohol dehydrogenases, catalytic domain"/>
    <property type="match status" value="1"/>
</dbReference>
<dbReference type="OrthoDB" id="9808651at2"/>
<dbReference type="SUPFAM" id="SSF51735">
    <property type="entry name" value="NAD(P)-binding Rossmann-fold domains"/>
    <property type="match status" value="3"/>
</dbReference>
<dbReference type="Pfam" id="PF00698">
    <property type="entry name" value="Acyl_transf_1"/>
    <property type="match status" value="1"/>
</dbReference>
<protein>
    <submittedName>
        <fullName evidence="12">Mycocerosic acid synthase</fullName>
    </submittedName>
</protein>
<keyword evidence="3" id="KW-0808">Transferase</keyword>
<dbReference type="SUPFAM" id="SSF55048">
    <property type="entry name" value="Probable ACP-binding domain of malonyl-CoA ACP transacylase"/>
    <property type="match status" value="1"/>
</dbReference>
<dbReference type="SMART" id="SM01294">
    <property type="entry name" value="PKS_PP_betabranch"/>
    <property type="match status" value="1"/>
</dbReference>
<sequence length="2100" mass="222785">MVGASCRLPGGLDSAQALWRCLLEGRDVVQGGDPGTRWAPHPPPLPSDTEDAQLIRTGGYLRDIAGFDPAFFGIAPREAASIDPQHRLLLEVAWEALENAGIPPRQLEGSQTGVFTGLSQTSYRDLVDPQENEVYHATGMVLSGASGRISYVLGTHGPSVTVEAACASSLVSIHLACQSLLAGESVLALAGGVNINLDWRTTIGFTRARMLSPRGRCHAFDSRADGFVRSEGGGMVVLKRLSDAERDGDRILALVRGSAVNHVGHSQGLMMPSASAQKEVLSAALARAGVAPGQVGLVEAHGTGTPVGDPIEFEAVASVYGQGAGRCALGAVKTNVGHTESAAGVIGFIKAVMALQEGVVPPNLNFESWNPRIPAQGTRLFVPTRVEPWPVRGERRFASVSAFGVTGSNAHLVLEQAPRRAPSVPAFAPRRQEPERLFTLSAGSPAALRGAAERLGAWLPGDGGDVPLEDIAHTLAVRRSHALHRAVVVASSRDVLATGLHALAQGASSRSVLLGRAEAASRPVWVFSGYGSQWEGMGRTLLDQEPAFTQVIDALEPIAAREAGISLRQLITSALPLERMDVVQPLLYALQVGLAATWRSHGVHPAAVVGHSVGEVAAAAAAGMLTLEQGMGVACARSRLLQRMAGGSMAVVGLSEEQVSEELAREGHPGVSVAVVASPTSTVISGNASSVQALMERWSARGLFVSAVAVQVAAHSPQVEPVLGELALALAGIRPAPPQVPFYSTVLDTPRAKAVCDAAYWVANLRRPVRFAPAIEALLTDGHDLFVEISPHALLTASIEETATAMGRGAHVLPTLLRERPEHTTFLTHLAALHCSGGRVDWASVYPEGKRADLPTTVWERQAYWPAKPATSPLPHPSAHPLLGIRAQVPDADTDDGVRYVWNGDVGTAVHPWLGDHRVRELPVLPGAAYVEMALAAACEVFQGTPDRMRVTNVEFQQLLLLTEHVEVCSVATLHRGKMRFEVMTRGTAGAWVCHARAELAQDAPILLPVAEALAEGRDANGHDAGGLYRRLRKLGLHYGPAFSGLVRFFAGGAPSLGRLGEVSLPEAARLRQGRFWLHPALLDACLQALATSVLEEAGGTAEENTPWLPTSVARIQLAGDLSGIRWCRAWVDTAPEGGLTGRIHLLGQTGTLLGVLEGIQLIRMKPPQAIETLRERLFQTAWEEVPLTRPELLSLPGRWLLLAEDGARPFAQGLLDALEGQGARGDLLVGTGPGLAQRAAQHLSAVGASYQGLAFCTAPADTEPSPQPGTPEARERLCQVVELVRAHAEGTPLPRLWLVTQGARPVLPEDPVRPDHAALQGLARILNYEHPELGTTLVDADPSAPPSQLAGELLAGRGEDEVAWRGGVRRVARLVSSPLRPEERLKPRPVMARYGRDGFFLHADGSGTFEGLGFVARERRAPKRDEIEVQVRVASLNFRDVMIALGMLPSDDGLDLNLGADCAGIVTAVGSGVRHLRPGDRVMAMAGGTQGTFSSFYLVPAHCAVRLPDELTLEDAATLPATYATAWYGLRRLARLAPGESVLIHSAAGGVGLAALAIARARGAHIFATAGDETKRAYLRELGIPHVMDSRSLDFAAQVRELTDGRGVDVVLNSLAGDALRASLETLAPNGRFIEIGRRDLYGNSRIGLRVLRHGITFSSVDMKHLEPEAMREVLTDVLDEVSSGRLPPLPYRLFPFAQAAEAFRLMAGGKHIGRLMLTLPASGEQPVQPAPGTSQAVRPGDAYVITGGLRGLGLETARWLASHGAGRVVLNGRSAPSEDALAVIAQLRATGTEVDVVRGDIALPSTAHQLVAAATAGGKALRGVIHAAVVLDDAPVAHLTPERIGRVWQPKAAGAWNLHQATLGHDLDWWVAFSSQTSLVGNAGQANYAAANAWLDAFATWRRRQGLPALAINWGAWGEAGRAQDFKARGFTTIGTREGMAALEALLLHGRTSTGMFAFEPHLWFRTFPQAASSSFFARILDQAQQGSPAAQASETAPLETIRATPPGMRRQNLLQAHLVTQLGVVTGLQAAAISPDTAFTHQGLDSLMAVQLRNLVRASLGVELPVNAVWTYPTPAKLASYLDGVLGKDTSKAGGRS</sequence>
<dbReference type="PANTHER" id="PTHR43775">
    <property type="entry name" value="FATTY ACID SYNTHASE"/>
    <property type="match status" value="1"/>
</dbReference>
<feature type="domain" description="PKS/mFAS DH" evidence="11">
    <location>
        <begin position="880"/>
        <end position="1171"/>
    </location>
</feature>